<dbReference type="Proteomes" id="UP000270094">
    <property type="component" value="Unassembled WGS sequence"/>
</dbReference>
<dbReference type="OrthoDB" id="66599at2759"/>
<accession>A0A3P7JLY4</accession>
<evidence type="ECO:0000313" key="2">
    <source>
        <dbReference type="Proteomes" id="UP000270094"/>
    </source>
</evidence>
<dbReference type="AlphaFoldDB" id="A0A3P7JLY4"/>
<protein>
    <submittedName>
        <fullName evidence="1">Uncharacterized protein</fullName>
    </submittedName>
</protein>
<name>A0A3P7JLY4_STRVU</name>
<keyword evidence="2" id="KW-1185">Reference proteome</keyword>
<dbReference type="EMBL" id="UYYB01110758">
    <property type="protein sequence ID" value="VDM80929.1"/>
    <property type="molecule type" value="Genomic_DNA"/>
</dbReference>
<organism evidence="1 2">
    <name type="scientific">Strongylus vulgaris</name>
    <name type="common">Blood worm</name>
    <dbReference type="NCBI Taxonomy" id="40348"/>
    <lineage>
        <taxon>Eukaryota</taxon>
        <taxon>Metazoa</taxon>
        <taxon>Ecdysozoa</taxon>
        <taxon>Nematoda</taxon>
        <taxon>Chromadorea</taxon>
        <taxon>Rhabditida</taxon>
        <taxon>Rhabditina</taxon>
        <taxon>Rhabditomorpha</taxon>
        <taxon>Strongyloidea</taxon>
        <taxon>Strongylidae</taxon>
        <taxon>Strongylus</taxon>
    </lineage>
</organism>
<proteinExistence type="predicted"/>
<gene>
    <name evidence="1" type="ORF">SVUK_LOCUS15927</name>
</gene>
<sequence length="56" mass="6424">MLEELSQKRSNALVHNDTEQAERILMAMADCRDTVLRAVHVDLLLGRDEVIEFLTN</sequence>
<reference evidence="1 2" key="1">
    <citation type="submission" date="2018-11" db="EMBL/GenBank/DDBJ databases">
        <authorList>
            <consortium name="Pathogen Informatics"/>
        </authorList>
    </citation>
    <scope>NUCLEOTIDE SEQUENCE [LARGE SCALE GENOMIC DNA]</scope>
</reference>
<evidence type="ECO:0000313" key="1">
    <source>
        <dbReference type="EMBL" id="VDM80929.1"/>
    </source>
</evidence>